<dbReference type="InterPro" id="IPR011990">
    <property type="entry name" value="TPR-like_helical_dom_sf"/>
</dbReference>
<dbReference type="Gene3D" id="1.25.40.390">
    <property type="match status" value="1"/>
</dbReference>
<evidence type="ECO:0000313" key="3">
    <source>
        <dbReference type="Proteomes" id="UP000653002"/>
    </source>
</evidence>
<feature type="domain" description="SusD-like N-terminal" evidence="1">
    <location>
        <begin position="1"/>
        <end position="85"/>
    </location>
</feature>
<sequence length="86" mass="9869">GEGYFLRAYQYFYRLRKLGDFPIIKEVLPDNKEALVEASKRQPRNEVARFILQDLDKAIEYLTNNPDGGKARITKNAALVLKARVA</sequence>
<protein>
    <submittedName>
        <fullName evidence="2">RagB/SusD family nutrient uptake outer membrane protein</fullName>
    </submittedName>
</protein>
<evidence type="ECO:0000259" key="1">
    <source>
        <dbReference type="Pfam" id="PF14322"/>
    </source>
</evidence>
<dbReference type="Pfam" id="PF14322">
    <property type="entry name" value="SusD-like_3"/>
    <property type="match status" value="1"/>
</dbReference>
<accession>A0A8I0H2C4</accession>
<dbReference type="InterPro" id="IPR033985">
    <property type="entry name" value="SusD-like_N"/>
</dbReference>
<dbReference type="SUPFAM" id="SSF48452">
    <property type="entry name" value="TPR-like"/>
    <property type="match status" value="1"/>
</dbReference>
<reference evidence="2" key="1">
    <citation type="submission" date="2020-01" db="EMBL/GenBank/DDBJ databases">
        <authorList>
            <person name="Richard D."/>
        </authorList>
    </citation>
    <scope>NUCLEOTIDE SEQUENCE</scope>
    <source>
        <strain evidence="2">JP541</strain>
    </source>
</reference>
<proteinExistence type="predicted"/>
<comment type="caution">
    <text evidence="2">The sequence shown here is derived from an EMBL/GenBank/DDBJ whole genome shotgun (WGS) entry which is preliminary data.</text>
</comment>
<dbReference type="EMBL" id="JAABFR010001440">
    <property type="protein sequence ID" value="MBD4337941.1"/>
    <property type="molecule type" value="Genomic_DNA"/>
</dbReference>
<feature type="non-terminal residue" evidence="2">
    <location>
        <position position="1"/>
    </location>
</feature>
<dbReference type="Proteomes" id="UP000653002">
    <property type="component" value="Unassembled WGS sequence"/>
</dbReference>
<dbReference type="AlphaFoldDB" id="A0A8I0H2C4"/>
<name>A0A8I0H2C4_XANCI</name>
<evidence type="ECO:0000313" key="2">
    <source>
        <dbReference type="EMBL" id="MBD4337941.1"/>
    </source>
</evidence>
<gene>
    <name evidence="2" type="ORF">GUH15_18140</name>
</gene>
<feature type="non-terminal residue" evidence="2">
    <location>
        <position position="86"/>
    </location>
</feature>
<organism evidence="2 3">
    <name type="scientific">Xanthomonas citri pv. citri</name>
    <dbReference type="NCBI Taxonomy" id="611301"/>
    <lineage>
        <taxon>Bacteria</taxon>
        <taxon>Pseudomonadati</taxon>
        <taxon>Pseudomonadota</taxon>
        <taxon>Gammaproteobacteria</taxon>
        <taxon>Lysobacterales</taxon>
        <taxon>Lysobacteraceae</taxon>
        <taxon>Xanthomonas</taxon>
    </lineage>
</organism>